<organism evidence="1 2">
    <name type="scientific">Paxillus involutus ATCC 200175</name>
    <dbReference type="NCBI Taxonomy" id="664439"/>
    <lineage>
        <taxon>Eukaryota</taxon>
        <taxon>Fungi</taxon>
        <taxon>Dikarya</taxon>
        <taxon>Basidiomycota</taxon>
        <taxon>Agaricomycotina</taxon>
        <taxon>Agaricomycetes</taxon>
        <taxon>Agaricomycetidae</taxon>
        <taxon>Boletales</taxon>
        <taxon>Paxilineae</taxon>
        <taxon>Paxillaceae</taxon>
        <taxon>Paxillus</taxon>
    </lineage>
</organism>
<dbReference type="AlphaFoldDB" id="A0A0C9SQ83"/>
<evidence type="ECO:0000313" key="1">
    <source>
        <dbReference type="EMBL" id="KIJ09474.1"/>
    </source>
</evidence>
<sequence>MLQQYLNVHLSHGAFCLCILTNLNQLYSLRYKKKYVLLGVIIPGPNKPKNIDFFLFPSFHHIAALQHEGPPVWDVFQDT</sequence>
<reference evidence="1 2" key="1">
    <citation type="submission" date="2014-06" db="EMBL/GenBank/DDBJ databases">
        <authorList>
            <consortium name="DOE Joint Genome Institute"/>
            <person name="Kuo A."/>
            <person name="Kohler A."/>
            <person name="Nagy L.G."/>
            <person name="Floudas D."/>
            <person name="Copeland A."/>
            <person name="Barry K.W."/>
            <person name="Cichocki N."/>
            <person name="Veneault-Fourrey C."/>
            <person name="LaButti K."/>
            <person name="Lindquist E.A."/>
            <person name="Lipzen A."/>
            <person name="Lundell T."/>
            <person name="Morin E."/>
            <person name="Murat C."/>
            <person name="Sun H."/>
            <person name="Tunlid A."/>
            <person name="Henrissat B."/>
            <person name="Grigoriev I.V."/>
            <person name="Hibbett D.S."/>
            <person name="Martin F."/>
            <person name="Nordberg H.P."/>
            <person name="Cantor M.N."/>
            <person name="Hua S.X."/>
        </authorList>
    </citation>
    <scope>NUCLEOTIDE SEQUENCE [LARGE SCALE GENOMIC DNA]</scope>
    <source>
        <strain evidence="1 2">ATCC 200175</strain>
    </source>
</reference>
<dbReference type="Proteomes" id="UP000053647">
    <property type="component" value="Unassembled WGS sequence"/>
</dbReference>
<proteinExistence type="predicted"/>
<dbReference type="HOGENOM" id="CLU_196974_0_0_1"/>
<reference evidence="2" key="2">
    <citation type="submission" date="2015-01" db="EMBL/GenBank/DDBJ databases">
        <title>Evolutionary Origins and Diversification of the Mycorrhizal Mutualists.</title>
        <authorList>
            <consortium name="DOE Joint Genome Institute"/>
            <consortium name="Mycorrhizal Genomics Consortium"/>
            <person name="Kohler A."/>
            <person name="Kuo A."/>
            <person name="Nagy L.G."/>
            <person name="Floudas D."/>
            <person name="Copeland A."/>
            <person name="Barry K.W."/>
            <person name="Cichocki N."/>
            <person name="Veneault-Fourrey C."/>
            <person name="LaButti K."/>
            <person name="Lindquist E.A."/>
            <person name="Lipzen A."/>
            <person name="Lundell T."/>
            <person name="Morin E."/>
            <person name="Murat C."/>
            <person name="Riley R."/>
            <person name="Ohm R."/>
            <person name="Sun H."/>
            <person name="Tunlid A."/>
            <person name="Henrissat B."/>
            <person name="Grigoriev I.V."/>
            <person name="Hibbett D.S."/>
            <person name="Martin F."/>
        </authorList>
    </citation>
    <scope>NUCLEOTIDE SEQUENCE [LARGE SCALE GENOMIC DNA]</scope>
    <source>
        <strain evidence="2">ATCC 200175</strain>
    </source>
</reference>
<protein>
    <submittedName>
        <fullName evidence="1">Uncharacterized protein</fullName>
    </submittedName>
</protein>
<accession>A0A0C9SQ83</accession>
<evidence type="ECO:0000313" key="2">
    <source>
        <dbReference type="Proteomes" id="UP000053647"/>
    </source>
</evidence>
<keyword evidence="2" id="KW-1185">Reference proteome</keyword>
<gene>
    <name evidence="1" type="ORF">PAXINDRAFT_87391</name>
</gene>
<dbReference type="EMBL" id="KN819459">
    <property type="protein sequence ID" value="KIJ09474.1"/>
    <property type="molecule type" value="Genomic_DNA"/>
</dbReference>
<dbReference type="OrthoDB" id="3261594at2759"/>
<name>A0A0C9SQ83_PAXIN</name>